<comment type="caution">
    <text evidence="1">The sequence shown here is derived from an EMBL/GenBank/DDBJ whole genome shotgun (WGS) entry which is preliminary data.</text>
</comment>
<evidence type="ECO:0000313" key="2">
    <source>
        <dbReference type="Proteomes" id="UP000533533"/>
    </source>
</evidence>
<dbReference type="Pfam" id="PF04463">
    <property type="entry name" value="2-thiour_desulf"/>
    <property type="match status" value="1"/>
</dbReference>
<name>A0ABR6FPA6_9BURK</name>
<dbReference type="PANTHER" id="PTHR30087">
    <property type="entry name" value="INNER MEMBRANE PROTEIN"/>
    <property type="match status" value="1"/>
</dbReference>
<dbReference type="InterPro" id="IPR007553">
    <property type="entry name" value="2-thiour_desulf"/>
</dbReference>
<dbReference type="Proteomes" id="UP000533533">
    <property type="component" value="Unassembled WGS sequence"/>
</dbReference>
<dbReference type="EMBL" id="JACHVZ010000009">
    <property type="protein sequence ID" value="MBB2929260.1"/>
    <property type="molecule type" value="Genomic_DNA"/>
</dbReference>
<dbReference type="PANTHER" id="PTHR30087:SF1">
    <property type="entry name" value="HYPOTHETICAL CYTOSOLIC PROTEIN"/>
    <property type="match status" value="1"/>
</dbReference>
<sequence>MDIIAAAHDLRLVLPDTTTYMNKILISGCLAGLPVRYDGRANTLASALLHVWRDEGRLVVVCPEVAAGFDTPRRPAEIQMRRSGHDVLDGTARIHDDAGADVTALFVDGARYALEQAIAHGCRYALLVDGSPSCGSSFIYDGSFSRVAHRASGVTAALLVQHGIRVFAPSQLHDLASLIDLDT</sequence>
<gene>
    <name evidence="1" type="ORF">FHX59_003691</name>
</gene>
<organism evidence="1 2">
    <name type="scientific">Paraburkholderia silvatlantica</name>
    <dbReference type="NCBI Taxonomy" id="321895"/>
    <lineage>
        <taxon>Bacteria</taxon>
        <taxon>Pseudomonadati</taxon>
        <taxon>Pseudomonadota</taxon>
        <taxon>Betaproteobacteria</taxon>
        <taxon>Burkholderiales</taxon>
        <taxon>Burkholderiaceae</taxon>
        <taxon>Paraburkholderia</taxon>
    </lineage>
</organism>
<proteinExistence type="predicted"/>
<accession>A0ABR6FPA6</accession>
<reference evidence="1 2" key="1">
    <citation type="submission" date="2020-08" db="EMBL/GenBank/DDBJ databases">
        <title>Genomic Encyclopedia of Type Strains, Phase IV (KMG-V): Genome sequencing to study the core and pangenomes of soil and plant-associated prokaryotes.</title>
        <authorList>
            <person name="Whitman W."/>
        </authorList>
    </citation>
    <scope>NUCLEOTIDE SEQUENCE [LARGE SCALE GENOMIC DNA]</scope>
    <source>
        <strain evidence="1 2">SRMrh-85</strain>
    </source>
</reference>
<protein>
    <submittedName>
        <fullName evidence="1">Uncharacterized protein YbbK (DUF523 family)</fullName>
    </submittedName>
</protein>
<keyword evidence="2" id="KW-1185">Reference proteome</keyword>
<evidence type="ECO:0000313" key="1">
    <source>
        <dbReference type="EMBL" id="MBB2929260.1"/>
    </source>
</evidence>